<feature type="transmembrane region" description="Helical" evidence="1">
    <location>
        <begin position="66"/>
        <end position="94"/>
    </location>
</feature>
<protein>
    <recommendedName>
        <fullName evidence="4">ECF transporter S component</fullName>
    </recommendedName>
</protein>
<organism evidence="2 3">
    <name type="scientific">Mycoplasma putrefaciens (strain ATCC 15718 / NCTC 10155 / C30 KS-1 / KS-1)</name>
    <dbReference type="NCBI Taxonomy" id="743965"/>
    <lineage>
        <taxon>Bacteria</taxon>
        <taxon>Bacillati</taxon>
        <taxon>Mycoplasmatota</taxon>
        <taxon>Mollicutes</taxon>
        <taxon>Mycoplasmataceae</taxon>
        <taxon>Mycoplasma</taxon>
    </lineage>
</organism>
<reference evidence="2 3" key="1">
    <citation type="journal article" date="2011" name="J. Bacteriol.">
        <title>Genome Sequence of Mycoplasma putrefaciens Type Strain KS1.</title>
        <authorList>
            <person name="Calcutt M.J."/>
            <person name="Foecking M.F."/>
        </authorList>
    </citation>
    <scope>NUCLEOTIDE SEQUENCE [LARGE SCALE GENOMIC DNA]</scope>
    <source>
        <strain evidence="3">ATCC 15718 / NCTC 10155 / C30 KS-1 / KS-1</strain>
    </source>
</reference>
<name>A0A7U3ZSU6_MYCPK</name>
<proteinExistence type="predicted"/>
<evidence type="ECO:0000256" key="1">
    <source>
        <dbReference type="SAM" id="Phobius"/>
    </source>
</evidence>
<accession>A0A7U3ZSU6</accession>
<evidence type="ECO:0008006" key="4">
    <source>
        <dbReference type="Google" id="ProtNLM"/>
    </source>
</evidence>
<dbReference type="KEGG" id="mpf:MPUT_0542"/>
<dbReference type="EMBL" id="CP003021">
    <property type="protein sequence ID" value="AEM68897.1"/>
    <property type="molecule type" value="Genomic_DNA"/>
</dbReference>
<feature type="transmembrane region" description="Helical" evidence="1">
    <location>
        <begin position="7"/>
        <end position="24"/>
    </location>
</feature>
<gene>
    <name evidence="2" type="ordered locus">MPUT_0542</name>
</gene>
<keyword evidence="1" id="KW-1133">Transmembrane helix</keyword>
<feature type="transmembrane region" description="Helical" evidence="1">
    <location>
        <begin position="100"/>
        <end position="123"/>
    </location>
</feature>
<dbReference type="Gene3D" id="1.10.1760.20">
    <property type="match status" value="1"/>
</dbReference>
<evidence type="ECO:0000313" key="3">
    <source>
        <dbReference type="Proteomes" id="UP000008907"/>
    </source>
</evidence>
<feature type="transmembrane region" description="Helical" evidence="1">
    <location>
        <begin position="135"/>
        <end position="156"/>
    </location>
</feature>
<sequence>MFYGITTGISVLVLIGLIVLAIVLDRNFFKRISTTTITLMAMLVALIVLLTNCIGNSGILGARLMLGNFVLFLSGMLLGPVGGAVVGVLSWIIGLAFIQTYIHTSILAMYVLYAMLGSFVFLLKPKSRFQFVYTTVVLLFIAMFLMTFIAFPIAQWSFTTKNIPFLAVVLFPKKFIVFPIDVVFEIVLVFACFQTALILLKNSPNIESKIWALKKTEGQDLFRKKNPELQQ</sequence>
<keyword evidence="1" id="KW-0812">Transmembrane</keyword>
<feature type="transmembrane region" description="Helical" evidence="1">
    <location>
        <begin position="176"/>
        <end position="200"/>
    </location>
</feature>
<dbReference type="RefSeq" id="WP_014035252.1">
    <property type="nucleotide sequence ID" value="NC_015946.1"/>
</dbReference>
<dbReference type="Proteomes" id="UP000008907">
    <property type="component" value="Chromosome"/>
</dbReference>
<evidence type="ECO:0000313" key="2">
    <source>
        <dbReference type="EMBL" id="AEM68897.1"/>
    </source>
</evidence>
<feature type="transmembrane region" description="Helical" evidence="1">
    <location>
        <begin position="36"/>
        <end position="54"/>
    </location>
</feature>
<dbReference type="AlphaFoldDB" id="A0A7U3ZSU6"/>
<keyword evidence="1" id="KW-0472">Membrane</keyword>